<reference evidence="4" key="1">
    <citation type="submission" date="2016-11" db="EMBL/GenBank/DDBJ databases">
        <authorList>
            <person name="Varghese N."/>
            <person name="Submissions S."/>
        </authorList>
    </citation>
    <scope>NUCLEOTIDE SEQUENCE [LARGE SCALE GENOMIC DNA]</scope>
    <source>
        <strain evidence="4">DSM 17539</strain>
    </source>
</reference>
<protein>
    <recommendedName>
        <fullName evidence="5">Heavy-metal resistance</fullName>
    </recommendedName>
</protein>
<dbReference type="OrthoDB" id="1445945at2"/>
<dbReference type="Proteomes" id="UP000184406">
    <property type="component" value="Unassembled WGS sequence"/>
</dbReference>
<evidence type="ECO:0008006" key="5">
    <source>
        <dbReference type="Google" id="ProtNLM"/>
    </source>
</evidence>
<feature type="chain" id="PRO_5012770411" description="Heavy-metal resistance" evidence="2">
    <location>
        <begin position="22"/>
        <end position="138"/>
    </location>
</feature>
<evidence type="ECO:0000313" key="3">
    <source>
        <dbReference type="EMBL" id="SHF34452.1"/>
    </source>
</evidence>
<evidence type="ECO:0000256" key="1">
    <source>
        <dbReference type="SAM" id="Coils"/>
    </source>
</evidence>
<name>A0A1M5AX00_9FLAO</name>
<evidence type="ECO:0000256" key="2">
    <source>
        <dbReference type="SAM" id="SignalP"/>
    </source>
</evidence>
<dbReference type="AlphaFoldDB" id="A0A1M5AX00"/>
<organism evidence="3 4">
    <name type="scientific">Arenibacter palladensis</name>
    <dbReference type="NCBI Taxonomy" id="237373"/>
    <lineage>
        <taxon>Bacteria</taxon>
        <taxon>Pseudomonadati</taxon>
        <taxon>Bacteroidota</taxon>
        <taxon>Flavobacteriia</taxon>
        <taxon>Flavobacteriales</taxon>
        <taxon>Flavobacteriaceae</taxon>
        <taxon>Arenibacter</taxon>
    </lineage>
</organism>
<sequence>MCKKVFSTLIFIVGFMISVQAQQECSLGIGATESDTIIQIFQLKEEQIANLEEFKAALEIETRLLDEERKNLFENHPQSTPEDLTTLGTKYKVLEERMKQVFKKYDLKLLALFNEKQYQRYVTLCQEVSRQPLVVVRE</sequence>
<dbReference type="RefSeq" id="WP_072862005.1">
    <property type="nucleotide sequence ID" value="NZ_FQUX01000003.1"/>
</dbReference>
<proteinExistence type="predicted"/>
<gene>
    <name evidence="3" type="ORF">SAMN03080594_103416</name>
</gene>
<dbReference type="EMBL" id="FQUX01000003">
    <property type="protein sequence ID" value="SHF34452.1"/>
    <property type="molecule type" value="Genomic_DNA"/>
</dbReference>
<keyword evidence="4" id="KW-1185">Reference proteome</keyword>
<feature type="coiled-coil region" evidence="1">
    <location>
        <begin position="41"/>
        <end position="71"/>
    </location>
</feature>
<accession>A0A1M5AX00</accession>
<keyword evidence="1" id="KW-0175">Coiled coil</keyword>
<keyword evidence="2" id="KW-0732">Signal</keyword>
<evidence type="ECO:0000313" key="4">
    <source>
        <dbReference type="Proteomes" id="UP000184406"/>
    </source>
</evidence>
<feature type="signal peptide" evidence="2">
    <location>
        <begin position="1"/>
        <end position="21"/>
    </location>
</feature>